<dbReference type="EMBL" id="CP029187">
    <property type="protein sequence ID" value="AWI26805.1"/>
    <property type="molecule type" value="Genomic_DNA"/>
</dbReference>
<dbReference type="OrthoDB" id="9764212at2"/>
<dbReference type="RefSeq" id="WP_108904582.1">
    <property type="nucleotide sequence ID" value="NZ_CP029187.1"/>
</dbReference>
<dbReference type="InterPro" id="IPR004919">
    <property type="entry name" value="GmrSD_N"/>
</dbReference>
<dbReference type="PANTHER" id="PTHR39639">
    <property type="entry name" value="CHROMOSOME 16, WHOLE GENOME SHOTGUN SEQUENCE"/>
    <property type="match status" value="1"/>
</dbReference>
<dbReference type="Pfam" id="PF03235">
    <property type="entry name" value="GmrSD_N"/>
    <property type="match status" value="1"/>
</dbReference>
<keyword evidence="3" id="KW-1185">Reference proteome</keyword>
<dbReference type="Proteomes" id="UP000244937">
    <property type="component" value="Chromosome"/>
</dbReference>
<evidence type="ECO:0000313" key="3">
    <source>
        <dbReference type="Proteomes" id="UP000244937"/>
    </source>
</evidence>
<name>A0A2S1SK91_9FLAO</name>
<sequence length="372" mass="42547">MALQDEIELKAKQIHTDGYSLSIGELMSLYRDREIDIHPEFQRFFRWSPNQKTKLIESILLGIPIPPIFVSQREDGVWDVIDGLQRLSTILEFSGLLRDSEGNIKAASKLNGTDYLPSLEGKYWQKDDDLPNSFDQTQRLIIKRSKLGVQIIKKESDKDTKFELFQRLNTGGTALTEQEIRNCILVMINKDFYTWLSELSQSPNFQSVLPISDRAVEEQYDVELALRYFVYKSITLEEVNSTKDIGKLLTDKMVEFASDENFDYEGEKANFDKVFELLNSALGEDAFRKWEPQKNKFTGAFSISLFEVIVTGFGKNSELYNNTAESQAELAEKIKSISLNQVFIDNSGNGKRASTRLPHFLPLGTQIFGNEN</sequence>
<organism evidence="2 3">
    <name type="scientific">Flavobacterium pallidum</name>
    <dbReference type="NCBI Taxonomy" id="2172098"/>
    <lineage>
        <taxon>Bacteria</taxon>
        <taxon>Pseudomonadati</taxon>
        <taxon>Bacteroidota</taxon>
        <taxon>Flavobacteriia</taxon>
        <taxon>Flavobacteriales</taxon>
        <taxon>Flavobacteriaceae</taxon>
        <taxon>Flavobacterium</taxon>
    </lineage>
</organism>
<proteinExistence type="predicted"/>
<dbReference type="KEGG" id="fpal:HYN49_13360"/>
<dbReference type="AlphaFoldDB" id="A0A2S1SK91"/>
<protein>
    <recommendedName>
        <fullName evidence="1">GmrSD restriction endonucleases N-terminal domain-containing protein</fullName>
    </recommendedName>
</protein>
<accession>A0A2S1SK91</accession>
<feature type="domain" description="GmrSD restriction endonucleases N-terminal" evidence="1">
    <location>
        <begin position="29"/>
        <end position="185"/>
    </location>
</feature>
<dbReference type="PANTHER" id="PTHR39639:SF1">
    <property type="entry name" value="DUF262 DOMAIN-CONTAINING PROTEIN"/>
    <property type="match status" value="1"/>
</dbReference>
<reference evidence="2 3" key="1">
    <citation type="submission" date="2018-05" db="EMBL/GenBank/DDBJ databases">
        <title>Genome sequencing of Flavobacterium sp. HYN0049.</title>
        <authorList>
            <person name="Yi H."/>
            <person name="Baek C."/>
        </authorList>
    </citation>
    <scope>NUCLEOTIDE SEQUENCE [LARGE SCALE GENOMIC DNA]</scope>
    <source>
        <strain evidence="2 3">HYN0049</strain>
    </source>
</reference>
<evidence type="ECO:0000313" key="2">
    <source>
        <dbReference type="EMBL" id="AWI26805.1"/>
    </source>
</evidence>
<evidence type="ECO:0000259" key="1">
    <source>
        <dbReference type="Pfam" id="PF03235"/>
    </source>
</evidence>
<gene>
    <name evidence="2" type="ORF">HYN49_13360</name>
</gene>